<gene>
    <name evidence="3" type="ORF">DFH01_09320</name>
</gene>
<evidence type="ECO:0000313" key="4">
    <source>
        <dbReference type="Proteomes" id="UP000245765"/>
    </source>
</evidence>
<keyword evidence="1" id="KW-1133">Transmembrane helix</keyword>
<evidence type="ECO:0000259" key="2">
    <source>
        <dbReference type="Pfam" id="PF07331"/>
    </source>
</evidence>
<dbReference type="InterPro" id="IPR009936">
    <property type="entry name" value="DUF1468"/>
</dbReference>
<keyword evidence="1" id="KW-0812">Transmembrane</keyword>
<accession>A0A317FHN4</accession>
<dbReference type="Pfam" id="PF07331">
    <property type="entry name" value="TctB"/>
    <property type="match status" value="1"/>
</dbReference>
<reference evidence="4" key="1">
    <citation type="submission" date="2018-05" db="EMBL/GenBank/DDBJ databases">
        <authorList>
            <person name="Du Z."/>
            <person name="Wang X."/>
        </authorList>
    </citation>
    <scope>NUCLEOTIDE SEQUENCE [LARGE SCALE GENOMIC DNA]</scope>
    <source>
        <strain evidence="4">CQN31</strain>
    </source>
</reference>
<feature type="transmembrane region" description="Helical" evidence="1">
    <location>
        <begin position="133"/>
        <end position="156"/>
    </location>
</feature>
<proteinExistence type="predicted"/>
<dbReference type="Proteomes" id="UP000245765">
    <property type="component" value="Unassembled WGS sequence"/>
</dbReference>
<dbReference type="OrthoDB" id="8907787at2"/>
<comment type="caution">
    <text evidence="3">The sequence shown here is derived from an EMBL/GenBank/DDBJ whole genome shotgun (WGS) entry which is preliminary data.</text>
</comment>
<feature type="transmembrane region" description="Helical" evidence="1">
    <location>
        <begin position="108"/>
        <end position="126"/>
    </location>
</feature>
<feature type="domain" description="DUF1468" evidence="2">
    <location>
        <begin position="14"/>
        <end position="157"/>
    </location>
</feature>
<feature type="transmembrane region" description="Helical" evidence="1">
    <location>
        <begin position="12"/>
        <end position="31"/>
    </location>
</feature>
<organism evidence="3 4">
    <name type="scientific">Falsiroseomonas bella</name>
    <dbReference type="NCBI Taxonomy" id="2184016"/>
    <lineage>
        <taxon>Bacteria</taxon>
        <taxon>Pseudomonadati</taxon>
        <taxon>Pseudomonadota</taxon>
        <taxon>Alphaproteobacteria</taxon>
        <taxon>Acetobacterales</taxon>
        <taxon>Roseomonadaceae</taxon>
        <taxon>Falsiroseomonas</taxon>
    </lineage>
</organism>
<evidence type="ECO:0000313" key="3">
    <source>
        <dbReference type="EMBL" id="PWS37066.1"/>
    </source>
</evidence>
<evidence type="ECO:0000256" key="1">
    <source>
        <dbReference type="SAM" id="Phobius"/>
    </source>
</evidence>
<protein>
    <submittedName>
        <fullName evidence="3">Tripartite tricarboxylate transporter TctB family protein</fullName>
    </submittedName>
</protein>
<name>A0A317FHN4_9PROT</name>
<dbReference type="AlphaFoldDB" id="A0A317FHN4"/>
<keyword evidence="1" id="KW-0472">Membrane</keyword>
<dbReference type="RefSeq" id="WP_109870177.1">
    <property type="nucleotide sequence ID" value="NZ_QGNA01000002.1"/>
</dbReference>
<keyword evidence="4" id="KW-1185">Reference proteome</keyword>
<feature type="transmembrane region" description="Helical" evidence="1">
    <location>
        <begin position="43"/>
        <end position="61"/>
    </location>
</feature>
<sequence>MEQTLRRRQPGETVFGYALLLLGLFVMAEGYRIDGLYSPSSAGVFPALAGLVMTVSALAIIRRIHRMRPAHIPEGSGTAREFVRRTTPADVAVMAALMLAYMLALEPVGFLGASFAFLFLSIFYLHRGGLLTALLVSTGSLAAIWVVFRVLFTVVLPSGWLFR</sequence>
<dbReference type="EMBL" id="QGNA01000002">
    <property type="protein sequence ID" value="PWS37066.1"/>
    <property type="molecule type" value="Genomic_DNA"/>
</dbReference>